<feature type="compositionally biased region" description="Polar residues" evidence="8">
    <location>
        <begin position="440"/>
        <end position="449"/>
    </location>
</feature>
<feature type="region of interest" description="Disordered" evidence="8">
    <location>
        <begin position="334"/>
        <end position="397"/>
    </location>
</feature>
<dbReference type="InterPro" id="IPR042089">
    <property type="entry name" value="Peptidase_M13_dom_2"/>
</dbReference>
<dbReference type="Gene3D" id="1.10.1380.10">
    <property type="entry name" value="Neutral endopeptidase , domain2"/>
    <property type="match status" value="1"/>
</dbReference>
<reference evidence="11 12" key="1">
    <citation type="journal article" date="2023" name="Arcadia Sci">
        <title>De novo assembly of a long-read Amblyomma americanum tick genome.</title>
        <authorList>
            <person name="Chou S."/>
            <person name="Poskanzer K.E."/>
            <person name="Rollins M."/>
            <person name="Thuy-Boun P.S."/>
        </authorList>
    </citation>
    <scope>NUCLEOTIDE SEQUENCE [LARGE SCALE GENOMIC DNA]</scope>
    <source>
        <strain evidence="11">F_SG_1</strain>
        <tissue evidence="11">Salivary glands</tissue>
    </source>
</reference>
<dbReference type="GO" id="GO:0046872">
    <property type="term" value="F:metal ion binding"/>
    <property type="evidence" value="ECO:0007669"/>
    <property type="project" value="UniProtKB-KW"/>
</dbReference>
<evidence type="ECO:0008006" key="13">
    <source>
        <dbReference type="Google" id="ProtNLM"/>
    </source>
</evidence>
<comment type="cofactor">
    <cofactor evidence="1">
        <name>Zn(2+)</name>
        <dbReference type="ChEBI" id="CHEBI:29105"/>
    </cofactor>
</comment>
<accession>A0AAQ4F124</accession>
<feature type="domain" description="Peptidase M13 N-terminal" evidence="10">
    <location>
        <begin position="564"/>
        <end position="929"/>
    </location>
</feature>
<feature type="compositionally biased region" description="Polar residues" evidence="8">
    <location>
        <begin position="359"/>
        <end position="373"/>
    </location>
</feature>
<evidence type="ECO:0000256" key="2">
    <source>
        <dbReference type="ARBA" id="ARBA00007357"/>
    </source>
</evidence>
<dbReference type="InterPro" id="IPR008753">
    <property type="entry name" value="Peptidase_M13_N"/>
</dbReference>
<keyword evidence="6" id="KW-0862">Zinc</keyword>
<evidence type="ECO:0000256" key="8">
    <source>
        <dbReference type="SAM" id="MobiDB-lite"/>
    </source>
</evidence>
<dbReference type="InterPro" id="IPR018497">
    <property type="entry name" value="Peptidase_M13_C"/>
</dbReference>
<feature type="region of interest" description="Disordered" evidence="8">
    <location>
        <begin position="440"/>
        <end position="474"/>
    </location>
</feature>
<evidence type="ECO:0000256" key="5">
    <source>
        <dbReference type="ARBA" id="ARBA00022801"/>
    </source>
</evidence>
<comment type="caution">
    <text evidence="11">The sequence shown here is derived from an EMBL/GenBank/DDBJ whole genome shotgun (WGS) entry which is preliminary data.</text>
</comment>
<dbReference type="GO" id="GO:0005886">
    <property type="term" value="C:plasma membrane"/>
    <property type="evidence" value="ECO:0007669"/>
    <property type="project" value="TreeGrafter"/>
</dbReference>
<dbReference type="Gene3D" id="3.40.390.10">
    <property type="entry name" value="Collagenase (Catalytic Domain)"/>
    <property type="match status" value="2"/>
</dbReference>
<keyword evidence="3" id="KW-0645">Protease</keyword>
<feature type="compositionally biased region" description="Basic and acidic residues" evidence="8">
    <location>
        <begin position="141"/>
        <end position="155"/>
    </location>
</feature>
<evidence type="ECO:0000259" key="10">
    <source>
        <dbReference type="Pfam" id="PF05649"/>
    </source>
</evidence>
<evidence type="ECO:0000256" key="4">
    <source>
        <dbReference type="ARBA" id="ARBA00022723"/>
    </source>
</evidence>
<keyword evidence="5" id="KW-0378">Hydrolase</keyword>
<evidence type="ECO:0000256" key="6">
    <source>
        <dbReference type="ARBA" id="ARBA00022833"/>
    </source>
</evidence>
<dbReference type="GO" id="GO:0004222">
    <property type="term" value="F:metalloendopeptidase activity"/>
    <property type="evidence" value="ECO:0007669"/>
    <property type="project" value="InterPro"/>
</dbReference>
<evidence type="ECO:0000256" key="3">
    <source>
        <dbReference type="ARBA" id="ARBA00022670"/>
    </source>
</evidence>
<feature type="region of interest" description="Disordered" evidence="8">
    <location>
        <begin position="107"/>
        <end position="165"/>
    </location>
</feature>
<keyword evidence="7" id="KW-0482">Metalloprotease</keyword>
<dbReference type="Pfam" id="PF05649">
    <property type="entry name" value="Peptidase_M13_N"/>
    <property type="match status" value="1"/>
</dbReference>
<sequence>MDEIVHLEEIKEEEETTRLERELLLGELWRRSNRRDFALTAEGAGRNVIQFQDVLPPIEETEGTTARDSSIHFILHPLDSRSEVFFVQDATDGESLLVDEVLGNEKRDEQRPAWHRRRCSAVDVQEPSPKNSGTQRLSAHAIEKRREDQSVKSRESTTGGAFPGPFSKQFSWNSAFFLPRSASRYTQEETERTKARQVGSTLRDVCAPSRRRSSVKVTARKSPRGSGRLAQSDDLAATEVSRTSDDANQSEPCKSPGLFASQSKSTTQRPFFSTDLLTSFFSGGSTSFEKEQGRTAGAGGQTTGLLSTIFLTSTLEENERVMPETGEHIQYDVQASEQESSNAKAASKTKSSNAISSTQFETAAGESTMQANKSEAPLETEEEALKEGGTESAVAETSADASKVAQTSAIKTLDTFQAAPNLVSETVVVASLSPSTVTAQKSPVANSRFSEGAEEIEEPASPPPPAPKEVETNAAVAGSPPLEAPVEVFSANSVVCVVTCLVVFWVVVVFIWSQSVPGGDQSTRTTTTATTSTTVGFSAYLCNTKPCLREGDYLKQLLNGAERPCTNFYRYVCERWSPGPIATASQPDILWSRDTILEREMEAEAIKYVTSNPESVRPIQALLQACNDRLLASSSVAEMRLLFRRWKIDEWPLPAYTSRPWDDVWILAGDLLRDVGLAALVDVFLARDPSGDQRAVIAIDLPEPLHFPHLGAMEWPLIRSALQETLSLFDITDNSDVEKFLNDSSAVFDVVEVLYQSASFDETEVVNLSELESSLHKLITYATRSNTTGQNDQEHHSDVRVLLIDPRFARALTASLRPLPTSALLNHLGFRALVRLAAFLPDSLSFLRQLSFLEAAGRSEKPDTMSLCLRTLERAAPGCFSRALSAPLHHSGAAALRRNWLSDLETVLLRALPRLPWLDGISIAAVAERIRRLHLDTAFFDGATRGKDNISCAALDIRVLHAPIEALVEVFRRRPLTSVGSWRRTARALETWPTLDLPSGSVLHVPAGLVNGSVPANESLFAFHLARVAVRFYAAVAPVLHADSAYYRSFPLSERSERNVQQLLACMSAGGWHQWAAPAGSNRDVWLRRWLLDQTLALELGLHSFRELSAPGRVWKLDQRFANLAHVDSKQLFFVYYALDHCELRGSGENQSRRELLLRRRLPAAARVNLPLRNLPAFTEAFGCSSDDALAARSPCTLFQH</sequence>
<proteinExistence type="inferred from homology"/>
<feature type="compositionally biased region" description="Low complexity" evidence="8">
    <location>
        <begin position="340"/>
        <end position="358"/>
    </location>
</feature>
<organism evidence="11 12">
    <name type="scientific">Amblyomma americanum</name>
    <name type="common">Lone star tick</name>
    <dbReference type="NCBI Taxonomy" id="6943"/>
    <lineage>
        <taxon>Eukaryota</taxon>
        <taxon>Metazoa</taxon>
        <taxon>Ecdysozoa</taxon>
        <taxon>Arthropoda</taxon>
        <taxon>Chelicerata</taxon>
        <taxon>Arachnida</taxon>
        <taxon>Acari</taxon>
        <taxon>Parasitiformes</taxon>
        <taxon>Ixodida</taxon>
        <taxon>Ixodoidea</taxon>
        <taxon>Ixodidae</taxon>
        <taxon>Amblyomminae</taxon>
        <taxon>Amblyomma</taxon>
    </lineage>
</organism>
<evidence type="ECO:0000256" key="7">
    <source>
        <dbReference type="ARBA" id="ARBA00023049"/>
    </source>
</evidence>
<name>A0AAQ4F124_AMBAM</name>
<dbReference type="Pfam" id="PF01431">
    <property type="entry name" value="Peptidase_M13"/>
    <property type="match status" value="1"/>
</dbReference>
<keyword evidence="12" id="KW-1185">Reference proteome</keyword>
<evidence type="ECO:0000313" key="11">
    <source>
        <dbReference type="EMBL" id="KAK8780462.1"/>
    </source>
</evidence>
<feature type="compositionally biased region" description="Polar residues" evidence="8">
    <location>
        <begin position="128"/>
        <end position="137"/>
    </location>
</feature>
<evidence type="ECO:0000313" key="12">
    <source>
        <dbReference type="Proteomes" id="UP001321473"/>
    </source>
</evidence>
<dbReference type="PANTHER" id="PTHR11733">
    <property type="entry name" value="ZINC METALLOPROTEASE FAMILY M13 NEPRILYSIN-RELATED"/>
    <property type="match status" value="1"/>
</dbReference>
<feature type="compositionally biased region" description="Basic residues" evidence="8">
    <location>
        <begin position="209"/>
        <end position="223"/>
    </location>
</feature>
<dbReference type="PROSITE" id="PS51885">
    <property type="entry name" value="NEPRILYSIN"/>
    <property type="match status" value="1"/>
</dbReference>
<dbReference type="EMBL" id="JARKHS020008841">
    <property type="protein sequence ID" value="KAK8780462.1"/>
    <property type="molecule type" value="Genomic_DNA"/>
</dbReference>
<comment type="similarity">
    <text evidence="2">Belongs to the peptidase M13 family.</text>
</comment>
<feature type="domain" description="Peptidase M13 C-terminal" evidence="9">
    <location>
        <begin position="1118"/>
        <end position="1196"/>
    </location>
</feature>
<dbReference type="InterPro" id="IPR024079">
    <property type="entry name" value="MetalloPept_cat_dom_sf"/>
</dbReference>
<dbReference type="PANTHER" id="PTHR11733:SF241">
    <property type="entry name" value="GH26575P-RELATED"/>
    <property type="match status" value="1"/>
</dbReference>
<protein>
    <recommendedName>
        <fullName evidence="13">M13 family peptidase</fullName>
    </recommendedName>
</protein>
<dbReference type="SUPFAM" id="SSF55486">
    <property type="entry name" value="Metalloproteases ('zincins'), catalytic domain"/>
    <property type="match status" value="2"/>
</dbReference>
<evidence type="ECO:0000259" key="9">
    <source>
        <dbReference type="Pfam" id="PF01431"/>
    </source>
</evidence>
<keyword evidence="4" id="KW-0479">Metal-binding</keyword>
<evidence type="ECO:0000256" key="1">
    <source>
        <dbReference type="ARBA" id="ARBA00001947"/>
    </source>
</evidence>
<dbReference type="InterPro" id="IPR000718">
    <property type="entry name" value="Peptidase_M13"/>
</dbReference>
<gene>
    <name evidence="11" type="ORF">V5799_018198</name>
</gene>
<dbReference type="Proteomes" id="UP001321473">
    <property type="component" value="Unassembled WGS sequence"/>
</dbReference>
<dbReference type="AlphaFoldDB" id="A0AAQ4F124"/>
<feature type="region of interest" description="Disordered" evidence="8">
    <location>
        <begin position="184"/>
        <end position="266"/>
    </location>
</feature>
<dbReference type="GO" id="GO:0016485">
    <property type="term" value="P:protein processing"/>
    <property type="evidence" value="ECO:0007669"/>
    <property type="project" value="TreeGrafter"/>
</dbReference>